<proteinExistence type="predicted"/>
<organism evidence="1">
    <name type="scientific">marine sediment metagenome</name>
    <dbReference type="NCBI Taxonomy" id="412755"/>
    <lineage>
        <taxon>unclassified sequences</taxon>
        <taxon>metagenomes</taxon>
        <taxon>ecological metagenomes</taxon>
    </lineage>
</organism>
<protein>
    <submittedName>
        <fullName evidence="1">Uncharacterized protein</fullName>
    </submittedName>
</protein>
<name>X1FFC2_9ZZZZ</name>
<evidence type="ECO:0000313" key="1">
    <source>
        <dbReference type="EMBL" id="GAH28089.1"/>
    </source>
</evidence>
<comment type="caution">
    <text evidence="1">The sequence shown here is derived from an EMBL/GenBank/DDBJ whole genome shotgun (WGS) entry which is preliminary data.</text>
</comment>
<dbReference type="EMBL" id="BARU01001020">
    <property type="protein sequence ID" value="GAH28089.1"/>
    <property type="molecule type" value="Genomic_DNA"/>
</dbReference>
<gene>
    <name evidence="1" type="ORF">S03H2_02900</name>
</gene>
<reference evidence="1" key="1">
    <citation type="journal article" date="2014" name="Front. Microbiol.">
        <title>High frequency of phylogenetically diverse reductive dehalogenase-homologous genes in deep subseafloor sedimentary metagenomes.</title>
        <authorList>
            <person name="Kawai M."/>
            <person name="Futagami T."/>
            <person name="Toyoda A."/>
            <person name="Takaki Y."/>
            <person name="Nishi S."/>
            <person name="Hori S."/>
            <person name="Arai W."/>
            <person name="Tsubouchi T."/>
            <person name="Morono Y."/>
            <person name="Uchiyama I."/>
            <person name="Ito T."/>
            <person name="Fujiyama A."/>
            <person name="Inagaki F."/>
            <person name="Takami H."/>
        </authorList>
    </citation>
    <scope>NUCLEOTIDE SEQUENCE</scope>
    <source>
        <strain evidence="1">Expedition CK06-06</strain>
    </source>
</reference>
<accession>X1FFC2</accession>
<sequence length="50" mass="5745">MSNEIKLLINGKEIPMNPFVIKIIKDVNLAIINNLREMPDKVKKITIILD</sequence>
<dbReference type="AlphaFoldDB" id="X1FFC2"/>